<dbReference type="Gene3D" id="3.40.50.1000">
    <property type="entry name" value="HAD superfamily/HAD-like"/>
    <property type="match status" value="1"/>
</dbReference>
<organism evidence="1 2">
    <name type="scientific">Herbihabitans rhizosphaerae</name>
    <dbReference type="NCBI Taxonomy" id="1872711"/>
    <lineage>
        <taxon>Bacteria</taxon>
        <taxon>Bacillati</taxon>
        <taxon>Actinomycetota</taxon>
        <taxon>Actinomycetes</taxon>
        <taxon>Pseudonocardiales</taxon>
        <taxon>Pseudonocardiaceae</taxon>
        <taxon>Herbihabitans</taxon>
    </lineage>
</organism>
<dbReference type="InterPro" id="IPR023214">
    <property type="entry name" value="HAD_sf"/>
</dbReference>
<dbReference type="PANTHER" id="PTHR46649">
    <property type="match status" value="1"/>
</dbReference>
<dbReference type="EMBL" id="SGWQ01000003">
    <property type="protein sequence ID" value="RZS41149.1"/>
    <property type="molecule type" value="Genomic_DNA"/>
</dbReference>
<accession>A0A4Q7KVT7</accession>
<comment type="caution">
    <text evidence="1">The sequence shown here is derived from an EMBL/GenBank/DDBJ whole genome shotgun (WGS) entry which is preliminary data.</text>
</comment>
<dbReference type="Pfam" id="PF00702">
    <property type="entry name" value="Hydrolase"/>
    <property type="match status" value="1"/>
</dbReference>
<dbReference type="InterPro" id="IPR036412">
    <property type="entry name" value="HAD-like_sf"/>
</dbReference>
<dbReference type="SFLD" id="SFLDS00003">
    <property type="entry name" value="Haloacid_Dehalogenase"/>
    <property type="match status" value="1"/>
</dbReference>
<dbReference type="SFLD" id="SFLDG01129">
    <property type="entry name" value="C1.5:_HAD__Beta-PGM__Phosphata"/>
    <property type="match status" value="1"/>
</dbReference>
<keyword evidence="1" id="KW-0378">Hydrolase</keyword>
<keyword evidence="2" id="KW-1185">Reference proteome</keyword>
<gene>
    <name evidence="1" type="ORF">EV193_103469</name>
</gene>
<evidence type="ECO:0000313" key="1">
    <source>
        <dbReference type="EMBL" id="RZS41149.1"/>
    </source>
</evidence>
<dbReference type="AlphaFoldDB" id="A0A4Q7KVT7"/>
<name>A0A4Q7KVT7_9PSEU</name>
<dbReference type="GO" id="GO:0016787">
    <property type="term" value="F:hydrolase activity"/>
    <property type="evidence" value="ECO:0007669"/>
    <property type="project" value="UniProtKB-KW"/>
</dbReference>
<reference evidence="1 2" key="1">
    <citation type="submission" date="2019-02" db="EMBL/GenBank/DDBJ databases">
        <title>Genomic Encyclopedia of Type Strains, Phase IV (KMG-IV): sequencing the most valuable type-strain genomes for metagenomic binning, comparative biology and taxonomic classification.</title>
        <authorList>
            <person name="Goeker M."/>
        </authorList>
    </citation>
    <scope>NUCLEOTIDE SEQUENCE [LARGE SCALE GENOMIC DNA]</scope>
    <source>
        <strain evidence="1 2">DSM 101727</strain>
    </source>
</reference>
<dbReference type="RefSeq" id="WP_130344101.1">
    <property type="nucleotide sequence ID" value="NZ_SGWQ01000003.1"/>
</dbReference>
<dbReference type="Proteomes" id="UP000294257">
    <property type="component" value="Unassembled WGS sequence"/>
</dbReference>
<protein>
    <submittedName>
        <fullName evidence="1">HAD superfamily hydrolase (TIGR01493 family)</fullName>
    </submittedName>
</protein>
<sequence>METRNVSIRGVLFDFSGTLFRLKPDESWLDGAGDDLAVAEVAELVAKLIAPAGPSTNLPPELRDDWERRDLDPVAHRTAYITAMRASGMEIRPGMTERLYERFMTPESWFPYPDTVSALRAVRDAGLPVAVVSNIAWDIRPTFELHGAADLVDEYVLSFEEGAVKPDPRLFTIACERIGIRPADALMIGDSEEADGGAVAVGSRFEHVPGLDPSERPDALVKALAKRGVLV</sequence>
<evidence type="ECO:0000313" key="2">
    <source>
        <dbReference type="Proteomes" id="UP000294257"/>
    </source>
</evidence>
<dbReference type="PANTHER" id="PTHR46649:SF4">
    <property type="entry name" value="HALOACID DEHALOGENASE-LIKE HYDROLASE (HAD) SUPERFAMILY PROTEIN"/>
    <property type="match status" value="1"/>
</dbReference>
<proteinExistence type="predicted"/>
<dbReference type="OrthoDB" id="3362560at2"/>
<dbReference type="SUPFAM" id="SSF56784">
    <property type="entry name" value="HAD-like"/>
    <property type="match status" value="1"/>
</dbReference>